<protein>
    <recommendedName>
        <fullName evidence="3">DUF1203 domain-containing protein</fullName>
    </recommendedName>
</protein>
<dbReference type="PIRSF" id="PIRSF034110">
    <property type="entry name" value="DUF1203"/>
    <property type="match status" value="1"/>
</dbReference>
<name>A0A840RIS3_9NEIS</name>
<dbReference type="Proteomes" id="UP000543030">
    <property type="component" value="Unassembled WGS sequence"/>
</dbReference>
<dbReference type="Pfam" id="PF06718">
    <property type="entry name" value="DUF1203"/>
    <property type="match status" value="1"/>
</dbReference>
<evidence type="ECO:0000313" key="2">
    <source>
        <dbReference type="Proteomes" id="UP000543030"/>
    </source>
</evidence>
<organism evidence="1 2">
    <name type="scientific">Silvimonas terrae</name>
    <dbReference type="NCBI Taxonomy" id="300266"/>
    <lineage>
        <taxon>Bacteria</taxon>
        <taxon>Pseudomonadati</taxon>
        <taxon>Pseudomonadota</taxon>
        <taxon>Betaproteobacteria</taxon>
        <taxon>Neisseriales</taxon>
        <taxon>Chitinibacteraceae</taxon>
        <taxon>Silvimonas</taxon>
    </lineage>
</organism>
<evidence type="ECO:0000313" key="1">
    <source>
        <dbReference type="EMBL" id="MBB5192123.1"/>
    </source>
</evidence>
<evidence type="ECO:0008006" key="3">
    <source>
        <dbReference type="Google" id="ProtNLM"/>
    </source>
</evidence>
<reference evidence="1 2" key="1">
    <citation type="submission" date="2020-08" db="EMBL/GenBank/DDBJ databases">
        <title>Genomic Encyclopedia of Type Strains, Phase IV (KMG-IV): sequencing the most valuable type-strain genomes for metagenomic binning, comparative biology and taxonomic classification.</title>
        <authorList>
            <person name="Goeker M."/>
        </authorList>
    </citation>
    <scope>NUCLEOTIDE SEQUENCE [LARGE SCALE GENOMIC DNA]</scope>
    <source>
        <strain evidence="1 2">DSM 18233</strain>
    </source>
</reference>
<dbReference type="EMBL" id="JACHHN010000005">
    <property type="protein sequence ID" value="MBB5192123.1"/>
    <property type="molecule type" value="Genomic_DNA"/>
</dbReference>
<dbReference type="RefSeq" id="WP_221303181.1">
    <property type="nucleotide sequence ID" value="NZ_JACHHN010000005.1"/>
</dbReference>
<comment type="caution">
    <text evidence="1">The sequence shown here is derived from an EMBL/GenBank/DDBJ whole genome shotgun (WGS) entry which is preliminary data.</text>
</comment>
<gene>
    <name evidence="1" type="ORF">HNQ50_002860</name>
</gene>
<dbReference type="AlphaFoldDB" id="A0A840RIS3"/>
<sequence>MAFCVTGVDPTPFAHLYGMSDEGLKEHQALRRVANGPSGFPERTQMRDATVGESLLLVNFTHQPAHSPYQSSHAIFIAEGAETTVTVHNRVPEYLSKRLISLRAFDGDDLIAAADIASGHDLTVLIQRYLAMPNVRYLHAHFAKYGCFAARIDRA</sequence>
<proteinExistence type="predicted"/>
<keyword evidence="2" id="KW-1185">Reference proteome</keyword>
<accession>A0A840RIS3</accession>
<dbReference type="InterPro" id="IPR009593">
    <property type="entry name" value="DUF1203"/>
</dbReference>